<keyword evidence="11 13" id="KW-0067">ATP-binding</keyword>
<comment type="similarity">
    <text evidence="4 13">Belongs to the PRA-PH family.</text>
</comment>
<comment type="catalytic activity">
    <reaction evidence="1 13">
        <text>1-(5-phospho-beta-D-ribosyl)-ATP + H2O = 1-(5-phospho-beta-D-ribosyl)-5'-AMP + diphosphate + H(+)</text>
        <dbReference type="Rhea" id="RHEA:22828"/>
        <dbReference type="ChEBI" id="CHEBI:15377"/>
        <dbReference type="ChEBI" id="CHEBI:15378"/>
        <dbReference type="ChEBI" id="CHEBI:33019"/>
        <dbReference type="ChEBI" id="CHEBI:59457"/>
        <dbReference type="ChEBI" id="CHEBI:73183"/>
        <dbReference type="EC" id="3.6.1.31"/>
    </reaction>
</comment>
<dbReference type="CDD" id="cd11534">
    <property type="entry name" value="NTP-PPase_HisIE_like"/>
    <property type="match status" value="1"/>
</dbReference>
<evidence type="ECO:0000256" key="11">
    <source>
        <dbReference type="ARBA" id="ARBA00022840"/>
    </source>
</evidence>
<keyword evidence="15" id="KW-1185">Reference proteome</keyword>
<dbReference type="EMBL" id="ANHY01000004">
    <property type="protein sequence ID" value="EKV31932.1"/>
    <property type="molecule type" value="Genomic_DNA"/>
</dbReference>
<evidence type="ECO:0000313" key="15">
    <source>
        <dbReference type="Proteomes" id="UP000009881"/>
    </source>
</evidence>
<dbReference type="STRING" id="1238182.C882_2996"/>
<evidence type="ECO:0000256" key="5">
    <source>
        <dbReference type="ARBA" id="ARBA00012414"/>
    </source>
</evidence>
<dbReference type="PANTHER" id="PTHR42945:SF9">
    <property type="entry name" value="HISTIDINE BIOSYNTHESIS BIFUNCTIONAL PROTEIN HISIE"/>
    <property type="match status" value="1"/>
</dbReference>
<dbReference type="InterPro" id="IPR021130">
    <property type="entry name" value="PRib-ATP_PPHydrolase-like"/>
</dbReference>
<evidence type="ECO:0000256" key="1">
    <source>
        <dbReference type="ARBA" id="ARBA00001460"/>
    </source>
</evidence>
<dbReference type="GO" id="GO:0005524">
    <property type="term" value="F:ATP binding"/>
    <property type="evidence" value="ECO:0007669"/>
    <property type="project" value="UniProtKB-KW"/>
</dbReference>
<dbReference type="FunFam" id="1.10.287.1080:FF:000002">
    <property type="entry name" value="Histidine biosynthesis bifunctional protein HisIE"/>
    <property type="match status" value="1"/>
</dbReference>
<keyword evidence="9 13" id="KW-0547">Nucleotide-binding</keyword>
<evidence type="ECO:0000256" key="3">
    <source>
        <dbReference type="ARBA" id="ARBA00005204"/>
    </source>
</evidence>
<comment type="caution">
    <text evidence="14">The sequence shown here is derived from an EMBL/GenBank/DDBJ whole genome shotgun (WGS) entry which is preliminary data.</text>
</comment>
<proteinExistence type="inferred from homology"/>
<dbReference type="PATRIC" id="fig|1238182.3.peg.744"/>
<evidence type="ECO:0000256" key="7">
    <source>
        <dbReference type="ARBA" id="ARBA00022490"/>
    </source>
</evidence>
<dbReference type="EC" id="3.6.1.31" evidence="5 13"/>
<evidence type="ECO:0000256" key="8">
    <source>
        <dbReference type="ARBA" id="ARBA00022605"/>
    </source>
</evidence>
<dbReference type="PANTHER" id="PTHR42945">
    <property type="entry name" value="HISTIDINE BIOSYNTHESIS BIFUNCTIONAL PROTEIN"/>
    <property type="match status" value="1"/>
</dbReference>
<dbReference type="Gene3D" id="1.10.287.1080">
    <property type="entry name" value="MazG-like"/>
    <property type="match status" value="1"/>
</dbReference>
<sequence>MISIIEAYKDDRGQSMSTDASAAILDELFAVIEGRKAADPESSYTAKLFAKGRKKIAQKVGEEGVECAIAAVSETPDDVVAESADLLYHLMVLWAEQGITPDRIYAELGKRVGVSGLAEKAARAKTGKPL</sequence>
<dbReference type="GO" id="GO:0005737">
    <property type="term" value="C:cytoplasm"/>
    <property type="evidence" value="ECO:0007669"/>
    <property type="project" value="UniProtKB-SubCell"/>
</dbReference>
<dbReference type="HAMAP" id="MF_01020">
    <property type="entry name" value="HisE"/>
    <property type="match status" value="1"/>
</dbReference>
<organism evidence="14 15">
    <name type="scientific">Caenispirillum salinarum AK4</name>
    <dbReference type="NCBI Taxonomy" id="1238182"/>
    <lineage>
        <taxon>Bacteria</taxon>
        <taxon>Pseudomonadati</taxon>
        <taxon>Pseudomonadota</taxon>
        <taxon>Alphaproteobacteria</taxon>
        <taxon>Rhodospirillales</taxon>
        <taxon>Novispirillaceae</taxon>
        <taxon>Caenispirillum</taxon>
    </lineage>
</organism>
<dbReference type="eggNOG" id="COG0140">
    <property type="taxonomic scope" value="Bacteria"/>
</dbReference>
<dbReference type="GO" id="GO:0004636">
    <property type="term" value="F:phosphoribosyl-ATP diphosphatase activity"/>
    <property type="evidence" value="ECO:0007669"/>
    <property type="project" value="UniProtKB-UniRule"/>
</dbReference>
<dbReference type="NCBIfam" id="TIGR03188">
    <property type="entry name" value="histidine_hisI"/>
    <property type="match status" value="1"/>
</dbReference>
<evidence type="ECO:0000256" key="2">
    <source>
        <dbReference type="ARBA" id="ARBA00004496"/>
    </source>
</evidence>
<dbReference type="SUPFAM" id="SSF101386">
    <property type="entry name" value="all-alpha NTP pyrophosphatases"/>
    <property type="match status" value="1"/>
</dbReference>
<dbReference type="AlphaFoldDB" id="K9H2X0"/>
<dbReference type="Proteomes" id="UP000009881">
    <property type="component" value="Unassembled WGS sequence"/>
</dbReference>
<gene>
    <name evidence="13" type="primary">hisE</name>
    <name evidence="14" type="ORF">C882_2996</name>
</gene>
<comment type="pathway">
    <text evidence="3 13">Amino-acid biosynthesis; L-histidine biosynthesis; L-histidine from 5-phospho-alpha-D-ribose 1-diphosphate: step 2/9.</text>
</comment>
<evidence type="ECO:0000256" key="13">
    <source>
        <dbReference type="HAMAP-Rule" id="MF_01020"/>
    </source>
</evidence>
<protein>
    <recommendedName>
        <fullName evidence="6 13">Phosphoribosyl-ATP pyrophosphatase</fullName>
        <shortName evidence="13">PRA-PH</shortName>
        <ecNumber evidence="5 13">3.6.1.31</ecNumber>
    </recommendedName>
</protein>
<evidence type="ECO:0000313" key="14">
    <source>
        <dbReference type="EMBL" id="EKV31932.1"/>
    </source>
</evidence>
<dbReference type="InterPro" id="IPR008179">
    <property type="entry name" value="HisE"/>
</dbReference>
<evidence type="ECO:0000256" key="9">
    <source>
        <dbReference type="ARBA" id="ARBA00022741"/>
    </source>
</evidence>
<keyword evidence="12 13" id="KW-0368">Histidine biosynthesis</keyword>
<comment type="subcellular location">
    <subcellularLocation>
        <location evidence="2 13">Cytoplasm</location>
    </subcellularLocation>
</comment>
<evidence type="ECO:0000256" key="10">
    <source>
        <dbReference type="ARBA" id="ARBA00022801"/>
    </source>
</evidence>
<keyword evidence="8 13" id="KW-0028">Amino-acid biosynthesis</keyword>
<evidence type="ECO:0000256" key="12">
    <source>
        <dbReference type="ARBA" id="ARBA00023102"/>
    </source>
</evidence>
<dbReference type="GO" id="GO:0000105">
    <property type="term" value="P:L-histidine biosynthetic process"/>
    <property type="evidence" value="ECO:0007669"/>
    <property type="project" value="UniProtKB-UniRule"/>
</dbReference>
<evidence type="ECO:0000256" key="6">
    <source>
        <dbReference type="ARBA" id="ARBA00013336"/>
    </source>
</evidence>
<keyword evidence="10 13" id="KW-0378">Hydrolase</keyword>
<name>K9H2X0_9PROT</name>
<dbReference type="NCBIfam" id="NF001611">
    <property type="entry name" value="PRK00400.1-3"/>
    <property type="match status" value="1"/>
</dbReference>
<accession>K9H2X0</accession>
<dbReference type="Pfam" id="PF01503">
    <property type="entry name" value="PRA-PH"/>
    <property type="match status" value="1"/>
</dbReference>
<dbReference type="NCBIfam" id="NF001613">
    <property type="entry name" value="PRK00400.1-5"/>
    <property type="match status" value="1"/>
</dbReference>
<reference evidence="14 15" key="1">
    <citation type="journal article" date="2013" name="Genome Announc.">
        <title>Draft Genome Sequence of an Alphaproteobacterium, Caenispirillum salinarum AK4(T), Isolated from a Solar Saltern.</title>
        <authorList>
            <person name="Khatri I."/>
            <person name="Singh A."/>
            <person name="Korpole S."/>
            <person name="Pinnaka A.K."/>
            <person name="Subramanian S."/>
        </authorList>
    </citation>
    <scope>NUCLEOTIDE SEQUENCE [LARGE SCALE GENOMIC DNA]</scope>
    <source>
        <strain evidence="14 15">AK4</strain>
    </source>
</reference>
<evidence type="ECO:0000256" key="4">
    <source>
        <dbReference type="ARBA" id="ARBA00009392"/>
    </source>
</evidence>
<keyword evidence="7 13" id="KW-0963">Cytoplasm</keyword>
<dbReference type="UniPathway" id="UPA00031">
    <property type="reaction ID" value="UER00007"/>
</dbReference>